<accession>A0ABX0FDV4</accession>
<name>A0ABX0FDV4_9BACL</name>
<dbReference type="Proteomes" id="UP000800303">
    <property type="component" value="Unassembled WGS sequence"/>
</dbReference>
<reference evidence="2 3" key="1">
    <citation type="submission" date="2020-01" db="EMBL/GenBank/DDBJ databases">
        <title>Polyphasic characterisation and genomic insights into a novel alkali tolerant bacterium VR-M41.</title>
        <authorList>
            <person name="Vemuluri V.R."/>
        </authorList>
    </citation>
    <scope>NUCLEOTIDE SEQUENCE [LARGE SCALE GENOMIC DNA]</scope>
    <source>
        <strain evidence="2 3">VR-M41</strain>
    </source>
</reference>
<feature type="transmembrane region" description="Helical" evidence="1">
    <location>
        <begin position="30"/>
        <end position="51"/>
    </location>
</feature>
<keyword evidence="1" id="KW-0472">Membrane</keyword>
<sequence length="192" mass="20409">MLIIILLVVMALFVCGVVAAALGSRMKHPAALVANLLLIGAIFWLGNASAAPPGAHSGNGNPTLILAVPLSVLGIVLIGQIYAWGRPRRFRRTALTSLLLGLFAHQAAGFELQRIRYRGLFQRTVEAASADGMRDARSFAESVMSGPGTPHMNGHFLHLNTYLMFVGWAAIAAVILLLVFPASAGAAQREEN</sequence>
<evidence type="ECO:0000313" key="3">
    <source>
        <dbReference type="Proteomes" id="UP000800303"/>
    </source>
</evidence>
<organism evidence="2 3">
    <name type="scientific">Saccharibacillus alkalitolerans</name>
    <dbReference type="NCBI Taxonomy" id="2705290"/>
    <lineage>
        <taxon>Bacteria</taxon>
        <taxon>Bacillati</taxon>
        <taxon>Bacillota</taxon>
        <taxon>Bacilli</taxon>
        <taxon>Bacillales</taxon>
        <taxon>Paenibacillaceae</taxon>
        <taxon>Saccharibacillus</taxon>
    </lineage>
</organism>
<protein>
    <submittedName>
        <fullName evidence="2">Uncharacterized protein</fullName>
    </submittedName>
</protein>
<dbReference type="RefSeq" id="WP_166275680.1">
    <property type="nucleotide sequence ID" value="NZ_JAAFGS010000005.1"/>
</dbReference>
<keyword evidence="1" id="KW-1133">Transmembrane helix</keyword>
<keyword evidence="3" id="KW-1185">Reference proteome</keyword>
<comment type="caution">
    <text evidence="2">The sequence shown here is derived from an EMBL/GenBank/DDBJ whole genome shotgun (WGS) entry which is preliminary data.</text>
</comment>
<feature type="transmembrane region" description="Helical" evidence="1">
    <location>
        <begin position="162"/>
        <end position="184"/>
    </location>
</feature>
<evidence type="ECO:0000313" key="2">
    <source>
        <dbReference type="EMBL" id="NGZ76632.1"/>
    </source>
</evidence>
<evidence type="ECO:0000256" key="1">
    <source>
        <dbReference type="SAM" id="Phobius"/>
    </source>
</evidence>
<gene>
    <name evidence="2" type="ORF">GYN08_14990</name>
</gene>
<proteinExistence type="predicted"/>
<feature type="transmembrane region" description="Helical" evidence="1">
    <location>
        <begin position="63"/>
        <end position="82"/>
    </location>
</feature>
<dbReference type="EMBL" id="JAAFGS010000005">
    <property type="protein sequence ID" value="NGZ76632.1"/>
    <property type="molecule type" value="Genomic_DNA"/>
</dbReference>
<keyword evidence="1" id="KW-0812">Transmembrane</keyword>